<evidence type="ECO:0008006" key="3">
    <source>
        <dbReference type="Google" id="ProtNLM"/>
    </source>
</evidence>
<evidence type="ECO:0000313" key="2">
    <source>
        <dbReference type="Proteomes" id="UP000030700"/>
    </source>
</evidence>
<keyword evidence="2" id="KW-1185">Reference proteome</keyword>
<organism evidence="1">
    <name type="scientific">Candidatus Moduliflexus flocculans</name>
    <dbReference type="NCBI Taxonomy" id="1499966"/>
    <lineage>
        <taxon>Bacteria</taxon>
        <taxon>Candidatus Moduliflexota</taxon>
        <taxon>Candidatus Moduliflexia</taxon>
        <taxon>Candidatus Moduliflexales</taxon>
        <taxon>Candidatus Moduliflexaceae</taxon>
    </lineage>
</organism>
<dbReference type="AlphaFoldDB" id="A0A0S6W554"/>
<dbReference type="HOGENOM" id="CLU_088154_0_0_0"/>
<reference evidence="1" key="1">
    <citation type="journal article" date="2015" name="PeerJ">
        <title>First genomic representation of candidate bacterial phylum KSB3 points to enhanced environmental sensing as a trigger of wastewater bulking.</title>
        <authorList>
            <person name="Sekiguchi Y."/>
            <person name="Ohashi A."/>
            <person name="Parks D.H."/>
            <person name="Yamauchi T."/>
            <person name="Tyson G.W."/>
            <person name="Hugenholtz P."/>
        </authorList>
    </citation>
    <scope>NUCLEOTIDE SEQUENCE [LARGE SCALE GENOMIC DNA]</scope>
</reference>
<dbReference type="Proteomes" id="UP000030700">
    <property type="component" value="Unassembled WGS sequence"/>
</dbReference>
<dbReference type="EMBL" id="DF820459">
    <property type="protein sequence ID" value="GAK53251.1"/>
    <property type="molecule type" value="Genomic_DNA"/>
</dbReference>
<dbReference type="STRING" id="1499966.U14_04516"/>
<proteinExistence type="predicted"/>
<gene>
    <name evidence="1" type="ORF">U14_04516</name>
</gene>
<protein>
    <recommendedName>
        <fullName evidence="3">N-acetyltransferase domain-containing protein</fullName>
    </recommendedName>
</protein>
<sequence>MKLTGAIRNISTLSSQEKERMFALMTAHYENVAPEKFLRDLSEKDGVLVFQDDDGEIQGFTTFLLTTQTVANRPIQALFSGDTIINKTCWGQQELFRMFAALLRELIERETPPLYWFLLSKGIRTYLLLPMFFRAFYPNYLTPTPPETRVIMGALARAKFGAWYFEQPGIVRVWPPADRLTAELAAIPDSKREQPHVRFFLDRNPGYVNGDELVCLAEISEANLTLAARRFM</sequence>
<accession>A0A0S6W554</accession>
<name>A0A0S6W554_9BACT</name>
<evidence type="ECO:0000313" key="1">
    <source>
        <dbReference type="EMBL" id="GAK53251.1"/>
    </source>
</evidence>